<evidence type="ECO:0000313" key="4">
    <source>
        <dbReference type="Proteomes" id="UP001151295"/>
    </source>
</evidence>
<comment type="caution">
    <text evidence="3">The sequence shown here is derived from an EMBL/GenBank/DDBJ whole genome shotgun (WGS) entry which is preliminary data.</text>
</comment>
<evidence type="ECO:0000256" key="2">
    <source>
        <dbReference type="SAM" id="SignalP"/>
    </source>
</evidence>
<proteinExistence type="predicted"/>
<feature type="region of interest" description="Disordered" evidence="1">
    <location>
        <begin position="97"/>
        <end position="139"/>
    </location>
</feature>
<accession>A0ABQ8PD25</accession>
<feature type="region of interest" description="Disordered" evidence="1">
    <location>
        <begin position="162"/>
        <end position="193"/>
    </location>
</feature>
<feature type="compositionally biased region" description="Low complexity" evidence="1">
    <location>
        <begin position="108"/>
        <end position="139"/>
    </location>
</feature>
<feature type="compositionally biased region" description="Polar residues" evidence="1">
    <location>
        <begin position="175"/>
        <end position="189"/>
    </location>
</feature>
<feature type="chain" id="PRO_5046892890" evidence="2">
    <location>
        <begin position="21"/>
        <end position="247"/>
    </location>
</feature>
<protein>
    <submittedName>
        <fullName evidence="3">Uncharacterized protein</fullName>
    </submittedName>
</protein>
<sequence length="247" mass="25098">MRLNAHPCASFLALAMATLALFSAKSVTATSDDKNTDQLNGSKCTDQPGTYKCGSGSTLYVCIFNIWMFASNCPDGTSCYGGSCIFTSDALASENAAQNGQPLPTAGSDSGNTSVTSISSTSASGYTSGSGNTNTGQNNSDSITDSYTSCGLDNANCQSATSASSDLGSLDNEISDSGNETDSNTLSKTESGDGVSGVVNISTIDCDSADFDKKSSNAIHGIPRSIYNICLPIALSIFIAAFASGAI</sequence>
<dbReference type="EMBL" id="JANBQD010000212">
    <property type="protein sequence ID" value="KAJ1985920.1"/>
    <property type="molecule type" value="Genomic_DNA"/>
</dbReference>
<gene>
    <name evidence="3" type="ORF">EDC05_006473</name>
</gene>
<feature type="signal peptide" evidence="2">
    <location>
        <begin position="1"/>
        <end position="20"/>
    </location>
</feature>
<evidence type="ECO:0000313" key="3">
    <source>
        <dbReference type="EMBL" id="KAJ1985920.1"/>
    </source>
</evidence>
<organism evidence="3 4">
    <name type="scientific">Coemansia umbellata</name>
    <dbReference type="NCBI Taxonomy" id="1424467"/>
    <lineage>
        <taxon>Eukaryota</taxon>
        <taxon>Fungi</taxon>
        <taxon>Fungi incertae sedis</taxon>
        <taxon>Zoopagomycota</taxon>
        <taxon>Kickxellomycotina</taxon>
        <taxon>Kickxellomycetes</taxon>
        <taxon>Kickxellales</taxon>
        <taxon>Kickxellaceae</taxon>
        <taxon>Coemansia</taxon>
    </lineage>
</organism>
<name>A0ABQ8PD25_9FUNG</name>
<evidence type="ECO:0000256" key="1">
    <source>
        <dbReference type="SAM" id="MobiDB-lite"/>
    </source>
</evidence>
<dbReference type="Proteomes" id="UP001151295">
    <property type="component" value="Unassembled WGS sequence"/>
</dbReference>
<keyword evidence="2" id="KW-0732">Signal</keyword>
<keyword evidence="4" id="KW-1185">Reference proteome</keyword>
<reference evidence="3" key="1">
    <citation type="submission" date="2022-07" db="EMBL/GenBank/DDBJ databases">
        <title>Phylogenomic reconstructions and comparative analyses of Kickxellomycotina fungi.</title>
        <authorList>
            <person name="Reynolds N.K."/>
            <person name="Stajich J.E."/>
            <person name="Barry K."/>
            <person name="Grigoriev I.V."/>
            <person name="Crous P."/>
            <person name="Smith M.E."/>
        </authorList>
    </citation>
    <scope>NUCLEOTIDE SEQUENCE</scope>
    <source>
        <strain evidence="3">BCRC 34882</strain>
    </source>
</reference>